<evidence type="ECO:0000313" key="3">
    <source>
        <dbReference type="Proteomes" id="UP000037109"/>
    </source>
</evidence>
<name>A0A0M0GGG1_SPOGL</name>
<feature type="domain" description="DinB-like" evidence="1">
    <location>
        <begin position="24"/>
        <end position="147"/>
    </location>
</feature>
<evidence type="ECO:0000259" key="1">
    <source>
        <dbReference type="Pfam" id="PF12867"/>
    </source>
</evidence>
<dbReference type="Proteomes" id="UP000037109">
    <property type="component" value="Unassembled WGS sequence"/>
</dbReference>
<accession>A0A0M0GGG1</accession>
<dbReference type="OrthoDB" id="68731at2"/>
<proteinExistence type="predicted"/>
<dbReference type="Gene3D" id="1.20.120.450">
    <property type="entry name" value="dinb family like domain"/>
    <property type="match status" value="1"/>
</dbReference>
<organism evidence="2 3">
    <name type="scientific">Sporosarcina globispora</name>
    <name type="common">Bacillus globisporus</name>
    <dbReference type="NCBI Taxonomy" id="1459"/>
    <lineage>
        <taxon>Bacteria</taxon>
        <taxon>Bacillati</taxon>
        <taxon>Bacillota</taxon>
        <taxon>Bacilli</taxon>
        <taxon>Bacillales</taxon>
        <taxon>Caryophanaceae</taxon>
        <taxon>Sporosarcina</taxon>
    </lineage>
</organism>
<sequence>MTTKEVLLKQLSACLDQPNWFVPLSAAIEGLSAKEASYKSGTANSIWQIVTHLTFWNDRYLKRFKELPISQTHIANDETFSTNESVTEKDWQSAITALQNGLSEWIKALEECSEEKLLSSAYLEQMEPWSSVISNLTIHNAYHIGQIVEIRKMYGLWDSKNGVH</sequence>
<evidence type="ECO:0000313" key="2">
    <source>
        <dbReference type="EMBL" id="KON88878.1"/>
    </source>
</evidence>
<dbReference type="STRING" id="1459.AF332_20125"/>
<gene>
    <name evidence="2" type="ORF">AF332_20125</name>
</gene>
<keyword evidence="3" id="KW-1185">Reference proteome</keyword>
<reference evidence="3" key="1">
    <citation type="submission" date="2015-07" db="EMBL/GenBank/DDBJ databases">
        <title>Fjat-10036 dsm4.</title>
        <authorList>
            <person name="Liu B."/>
            <person name="Wang J."/>
            <person name="Zhu Y."/>
            <person name="Liu G."/>
            <person name="Chen Q."/>
            <person name="Chen Z."/>
            <person name="Lan J."/>
            <person name="Che J."/>
            <person name="Ge C."/>
            <person name="Shi H."/>
            <person name="Pan Z."/>
            <person name="Liu X."/>
        </authorList>
    </citation>
    <scope>NUCLEOTIDE SEQUENCE [LARGE SCALE GENOMIC DNA]</scope>
    <source>
        <strain evidence="3">DSM 4</strain>
    </source>
</reference>
<protein>
    <recommendedName>
        <fullName evidence="1">DinB-like domain-containing protein</fullName>
    </recommendedName>
</protein>
<dbReference type="RefSeq" id="WP_053436260.1">
    <property type="nucleotide sequence ID" value="NZ_LGUF01000007.1"/>
</dbReference>
<dbReference type="Pfam" id="PF12867">
    <property type="entry name" value="DinB_2"/>
    <property type="match status" value="1"/>
</dbReference>
<comment type="caution">
    <text evidence="2">The sequence shown here is derived from an EMBL/GenBank/DDBJ whole genome shotgun (WGS) entry which is preliminary data.</text>
</comment>
<dbReference type="SUPFAM" id="SSF109854">
    <property type="entry name" value="DinB/YfiT-like putative metalloenzymes"/>
    <property type="match status" value="1"/>
</dbReference>
<dbReference type="AlphaFoldDB" id="A0A0M0GGG1"/>
<dbReference type="PATRIC" id="fig|1459.3.peg.4438"/>
<dbReference type="InterPro" id="IPR034660">
    <property type="entry name" value="DinB/YfiT-like"/>
</dbReference>
<dbReference type="EMBL" id="LGUF01000007">
    <property type="protein sequence ID" value="KON88878.1"/>
    <property type="molecule type" value="Genomic_DNA"/>
</dbReference>
<dbReference type="InterPro" id="IPR024775">
    <property type="entry name" value="DinB-like"/>
</dbReference>